<dbReference type="Proteomes" id="UP001589716">
    <property type="component" value="Unassembled WGS sequence"/>
</dbReference>
<proteinExistence type="predicted"/>
<sequence length="594" mass="63950">MSDDSRPRPAVDDLVQLIPAVVPLEGVDAELVVIGERYWALAGFAPELGTPVWCEKVKDIDTAGWGHQVYAVAAAGVRAVVAGRLCPQCKGPLSLISRAAFQQVCEGYDPVCVDCNESLTAAVRVIVDPARKAKREAARAKAEERNAVDFAHARWKQLQRDVIAEEYAAVFPSNGEVPAAGVREMVGALALLRYAPSTSPVTAVASWPDPLHPDSAKIGSLLGTLIRADLLRIHASSPATAFVWEPATFEEALRETEGDLDAIGAPQLTGSFYPLAAHYYAPHGTSVDKAGEELDAYLTAALAPSGMTEGRQEDLLAVARELIAEEALRYFTNRLDDLNLPAVPENHAARLSEAAYKVAERRPLGEIYNLVWRATRAAAEAAQKNPRAPRAHMTTHAVNRFETDAQRATADPGWELKSFTAITGHGPAAMTRALFYNLLDSDPIETGLPELREALPEPVVAPRAAEAAPAGGDELVATVAWLASRPDAWDPYLVAAGLSVLAEERGDSPEWHYEGKILARGAGQLLRLHERLAPVIGVREAVLAVFAATPMLVHPVTIDGKTLNSGTWILDRMCTLFLAPPVEETGDTEDVLEE</sequence>
<evidence type="ECO:0000313" key="1">
    <source>
        <dbReference type="EMBL" id="MFB9555080.1"/>
    </source>
</evidence>
<organism evidence="1 2">
    <name type="scientific">Streptomyces roseoviridis</name>
    <dbReference type="NCBI Taxonomy" id="67361"/>
    <lineage>
        <taxon>Bacteria</taxon>
        <taxon>Bacillati</taxon>
        <taxon>Actinomycetota</taxon>
        <taxon>Actinomycetes</taxon>
        <taxon>Kitasatosporales</taxon>
        <taxon>Streptomycetaceae</taxon>
        <taxon>Streptomyces</taxon>
    </lineage>
</organism>
<dbReference type="EMBL" id="JBHMCT010000008">
    <property type="protein sequence ID" value="MFB9555080.1"/>
    <property type="molecule type" value="Genomic_DNA"/>
</dbReference>
<protein>
    <submittedName>
        <fullName evidence="1">Uncharacterized protein</fullName>
    </submittedName>
</protein>
<comment type="caution">
    <text evidence="1">The sequence shown here is derived from an EMBL/GenBank/DDBJ whole genome shotgun (WGS) entry which is preliminary data.</text>
</comment>
<reference evidence="1 2" key="1">
    <citation type="submission" date="2024-09" db="EMBL/GenBank/DDBJ databases">
        <authorList>
            <person name="Sun Q."/>
            <person name="Mori K."/>
        </authorList>
    </citation>
    <scope>NUCLEOTIDE SEQUENCE [LARGE SCALE GENOMIC DNA]</scope>
    <source>
        <strain evidence="1 2">JCM 4414</strain>
    </source>
</reference>
<gene>
    <name evidence="1" type="ORF">ACFFTP_12860</name>
</gene>
<accession>A0ABV5QNI5</accession>
<keyword evidence="2" id="KW-1185">Reference proteome</keyword>
<dbReference type="RefSeq" id="WP_345488589.1">
    <property type="nucleotide sequence ID" value="NZ_BAAAWU010000001.1"/>
</dbReference>
<evidence type="ECO:0000313" key="2">
    <source>
        <dbReference type="Proteomes" id="UP001589716"/>
    </source>
</evidence>
<name>A0ABV5QNI5_9ACTN</name>